<dbReference type="RefSeq" id="WP_045056341.1">
    <property type="nucleotide sequence ID" value="NZ_CAWMDP010000019.1"/>
</dbReference>
<dbReference type="AlphaFoldDB" id="A0A0D8ZNU3"/>
<dbReference type="OrthoDB" id="512111at2"/>
<protein>
    <recommendedName>
        <fullName evidence="3">Type I restriction enzyme R protein N-terminal domain-containing protein</fullName>
    </recommendedName>
</protein>
<organism evidence="1 2">
    <name type="scientific">Aliterella atlantica CENA595</name>
    <dbReference type="NCBI Taxonomy" id="1618023"/>
    <lineage>
        <taxon>Bacteria</taxon>
        <taxon>Bacillati</taxon>
        <taxon>Cyanobacteriota</taxon>
        <taxon>Cyanophyceae</taxon>
        <taxon>Chroococcidiopsidales</taxon>
        <taxon>Aliterellaceae</taxon>
        <taxon>Aliterella</taxon>
    </lineage>
</organism>
<dbReference type="STRING" id="1618023.UH38_19350"/>
<dbReference type="Proteomes" id="UP000032452">
    <property type="component" value="Unassembled WGS sequence"/>
</dbReference>
<comment type="caution">
    <text evidence="1">The sequence shown here is derived from an EMBL/GenBank/DDBJ whole genome shotgun (WGS) entry which is preliminary data.</text>
</comment>
<evidence type="ECO:0008006" key="3">
    <source>
        <dbReference type="Google" id="ProtNLM"/>
    </source>
</evidence>
<evidence type="ECO:0000313" key="2">
    <source>
        <dbReference type="Proteomes" id="UP000032452"/>
    </source>
</evidence>
<dbReference type="EMBL" id="JYON01000026">
    <property type="protein sequence ID" value="KJH70159.1"/>
    <property type="molecule type" value="Genomic_DNA"/>
</dbReference>
<evidence type="ECO:0000313" key="1">
    <source>
        <dbReference type="EMBL" id="KJH70159.1"/>
    </source>
</evidence>
<accession>A0A0D8ZNU3</accession>
<name>A0A0D8ZNU3_9CYAN</name>
<sequence length="165" mass="18881">MESTKIEQKERVAADVIAFSKNGEPVLLVEVKSSEPNSKNDLYIHQAINKIISYLRGADELIPFAMLVTLKNIQIYQWDGIKLSEPIACLQTGDVLSYYETEFKNKKIFHLYLTTLVEAWLRDLAYHWKFPNPPAKKELETIGLVKRLVNGTTQAEVIISNDTLR</sequence>
<reference evidence="1 2" key="1">
    <citation type="submission" date="2015-02" db="EMBL/GenBank/DDBJ databases">
        <title>Draft genome of a novel marine cyanobacterium (Chroococcales) isolated from South Atlantic Ocean.</title>
        <authorList>
            <person name="Rigonato J."/>
            <person name="Alvarenga D.O."/>
            <person name="Branco L.H."/>
            <person name="Varani A.M."/>
            <person name="Brandini F.P."/>
            <person name="Fiore M.F."/>
        </authorList>
    </citation>
    <scope>NUCLEOTIDE SEQUENCE [LARGE SCALE GENOMIC DNA]</scope>
    <source>
        <strain evidence="1 2">CENA595</strain>
    </source>
</reference>
<proteinExistence type="predicted"/>
<gene>
    <name evidence="1" type="ORF">UH38_19350</name>
</gene>
<keyword evidence="2" id="KW-1185">Reference proteome</keyword>